<sequence length="106" mass="11545">MRVDVEVGVVGPPATVGVLRGDLPETTVTHDALRDGVLETFGVDATLEDHHTEDLHEVFRAVHAQPGVVDVGNSFARVHRRCSRGKWPAHIIASHFKRSSTGEETT</sequence>
<reference evidence="1 2" key="1">
    <citation type="submission" date="2014-02" db="EMBL/GenBank/DDBJ databases">
        <title>Expanding our view of genomic diversity in Candidatus Accumulibacter clades.</title>
        <authorList>
            <person name="Skennerton C.T."/>
            <person name="Barr J.J."/>
            <person name="Slater F.R."/>
            <person name="Bond P.L."/>
            <person name="Tyson G.W."/>
        </authorList>
    </citation>
    <scope>NUCLEOTIDE SEQUENCE [LARGE SCALE GENOMIC DNA]</scope>
    <source>
        <strain evidence="2">BA-91</strain>
    </source>
</reference>
<evidence type="ECO:0000313" key="1">
    <source>
        <dbReference type="EMBL" id="KFB74625.1"/>
    </source>
</evidence>
<gene>
    <name evidence="1" type="ORF">AW09_000037</name>
</gene>
<organism evidence="1 2">
    <name type="scientific">Candidatus Accumulibacter phosphatis</name>
    <dbReference type="NCBI Taxonomy" id="327160"/>
    <lineage>
        <taxon>Bacteria</taxon>
        <taxon>Pseudomonadati</taxon>
        <taxon>Pseudomonadota</taxon>
        <taxon>Betaproteobacteria</taxon>
        <taxon>Candidatus Accumulibacter</taxon>
    </lineage>
</organism>
<dbReference type="EMBL" id="JDVG02000009">
    <property type="protein sequence ID" value="KFB74625.1"/>
    <property type="molecule type" value="Genomic_DNA"/>
</dbReference>
<comment type="caution">
    <text evidence="1">The sequence shown here is derived from an EMBL/GenBank/DDBJ whole genome shotgun (WGS) entry which is preliminary data.</text>
</comment>
<dbReference type="Proteomes" id="UP000020077">
    <property type="component" value="Unassembled WGS sequence"/>
</dbReference>
<protein>
    <submittedName>
        <fullName evidence="1">Uncharacterized protein</fullName>
    </submittedName>
</protein>
<name>A0A080M2T0_9PROT</name>
<accession>A0A080M2T0</accession>
<evidence type="ECO:0000313" key="2">
    <source>
        <dbReference type="Proteomes" id="UP000020077"/>
    </source>
</evidence>
<proteinExistence type="predicted"/>
<dbReference type="AlphaFoldDB" id="A0A080M2T0"/>